<reference evidence="3 4" key="1">
    <citation type="journal article" date="2013" name="Appl. Environ. Microbiol.">
        <title>Genome analysis suggests that the soil oligotrophic bacterium Agromonas oligotrophica (Bradyrhizobium oligotrophicum) is a nitrogen-fixing symbiont of Aeschynomene indica.</title>
        <authorList>
            <person name="Okubo T."/>
            <person name="Fukushima S."/>
            <person name="Itakura M."/>
            <person name="Oshima K."/>
            <person name="Longtonglang A."/>
            <person name="Teaumroong N."/>
            <person name="Mitsui H."/>
            <person name="Hattori M."/>
            <person name="Hattori R."/>
            <person name="Hattori T."/>
            <person name="Minamisawa K."/>
        </authorList>
    </citation>
    <scope>NUCLEOTIDE SEQUENCE [LARGE SCALE GENOMIC DNA]</scope>
    <source>
        <strain evidence="3 4">S58</strain>
    </source>
</reference>
<dbReference type="eggNOG" id="ENOG5032VIM">
    <property type="taxonomic scope" value="Bacteria"/>
</dbReference>
<protein>
    <recommendedName>
        <fullName evidence="2">DUF3616 domain-containing protein</fullName>
    </recommendedName>
</protein>
<dbReference type="InterPro" id="IPR022060">
    <property type="entry name" value="DUF3616"/>
</dbReference>
<name>M4ZGD5_9BRAD</name>
<dbReference type="HOGENOM" id="CLU_854361_0_0_5"/>
<dbReference type="Proteomes" id="UP000011841">
    <property type="component" value="Chromosome"/>
</dbReference>
<accession>M4ZGD5</accession>
<dbReference type="GeneID" id="301820576"/>
<dbReference type="RefSeq" id="WP_015669942.1">
    <property type="nucleotide sequence ID" value="NC_020453.1"/>
</dbReference>
<feature type="domain" description="DUF3616" evidence="2">
    <location>
        <begin position="116"/>
        <end position="146"/>
    </location>
</feature>
<feature type="chain" id="PRO_5004061983" description="DUF3616 domain-containing protein" evidence="1">
    <location>
        <begin position="24"/>
        <end position="355"/>
    </location>
</feature>
<keyword evidence="4" id="KW-1185">Reference proteome</keyword>
<keyword evidence="1" id="KW-0732">Signal</keyword>
<organism evidence="3 4">
    <name type="scientific">Bradyrhizobium oligotrophicum S58</name>
    <dbReference type="NCBI Taxonomy" id="1245469"/>
    <lineage>
        <taxon>Bacteria</taxon>
        <taxon>Pseudomonadati</taxon>
        <taxon>Pseudomonadota</taxon>
        <taxon>Alphaproteobacteria</taxon>
        <taxon>Hyphomicrobiales</taxon>
        <taxon>Nitrobacteraceae</taxon>
        <taxon>Bradyrhizobium</taxon>
    </lineage>
</organism>
<dbReference type="STRING" id="1245469.S58_69020"/>
<sequence>MRLACLILTALMVLDGGTSWVAAQSGTIPLTRLDISGTFLKEPDKTAKDLSGIACLAPQQGRRNCLLINDESRAAQRAVIENDRITAGAIVELIGEQPSAKTLGTAPDATCKKKDDFEDLDGEGVAYADPYFYIVGSHGCSRKKDKFRLSSFILARVNADPAASGQAETTYRVSDLLRRATPVDTYFAKDLESENGLNIEGVAAQGDRLWFGLRAPVVGDNAYLVSAVVSDLFAAGHEPGSAKADAVPVRLDGRGIRDLAALPDGRLLVLAGAPHGPEVPFKLFAVEPASGASEELGTLAPVAETIKGETVVGKAEALAVLEASADRVTFVVLFDSLPNGAPHRGQVDLPKRNRN</sequence>
<dbReference type="OrthoDB" id="423529at2"/>
<feature type="domain" description="DUF3616" evidence="2">
    <location>
        <begin position="193"/>
        <end position="337"/>
    </location>
</feature>
<proteinExistence type="predicted"/>
<dbReference type="EMBL" id="AP012603">
    <property type="protein sequence ID" value="BAM92868.1"/>
    <property type="molecule type" value="Genomic_DNA"/>
</dbReference>
<evidence type="ECO:0000313" key="4">
    <source>
        <dbReference type="Proteomes" id="UP000011841"/>
    </source>
</evidence>
<gene>
    <name evidence="3" type="ORF">S58_69020</name>
</gene>
<dbReference type="KEGG" id="aol:S58_69020"/>
<dbReference type="Pfam" id="PF12275">
    <property type="entry name" value="DUF3616"/>
    <property type="match status" value="2"/>
</dbReference>
<evidence type="ECO:0000313" key="3">
    <source>
        <dbReference type="EMBL" id="BAM92868.1"/>
    </source>
</evidence>
<evidence type="ECO:0000259" key="2">
    <source>
        <dbReference type="Pfam" id="PF12275"/>
    </source>
</evidence>
<dbReference type="PATRIC" id="fig|1245469.3.peg.7062"/>
<evidence type="ECO:0000256" key="1">
    <source>
        <dbReference type="SAM" id="SignalP"/>
    </source>
</evidence>
<dbReference type="AlphaFoldDB" id="M4ZGD5"/>
<feature type="signal peptide" evidence="1">
    <location>
        <begin position="1"/>
        <end position="23"/>
    </location>
</feature>